<comment type="similarity">
    <text evidence="1 2">Belongs to the flagella basal body rod proteins family.</text>
</comment>
<keyword evidence="7" id="KW-1185">Reference proteome</keyword>
<evidence type="ECO:0000256" key="2">
    <source>
        <dbReference type="RuleBase" id="RU362116"/>
    </source>
</evidence>
<keyword evidence="2" id="KW-0975">Bacterial flagellum</keyword>
<dbReference type="Pfam" id="PF00460">
    <property type="entry name" value="Flg_bb_rod"/>
    <property type="match status" value="1"/>
</dbReference>
<dbReference type="InterPro" id="IPR001444">
    <property type="entry name" value="Flag_bb_rod_N"/>
</dbReference>
<protein>
    <submittedName>
        <fullName evidence="6">Flagellar basal-body rod protein FlgG</fullName>
    </submittedName>
</protein>
<evidence type="ECO:0000313" key="6">
    <source>
        <dbReference type="EMBL" id="MBM7645885.1"/>
    </source>
</evidence>
<dbReference type="Pfam" id="PF22692">
    <property type="entry name" value="LlgE_F_G_D1"/>
    <property type="match status" value="1"/>
</dbReference>
<comment type="subcellular location">
    <subcellularLocation>
        <location evidence="2">Bacterial flagellum basal body</location>
    </subcellularLocation>
</comment>
<dbReference type="InterPro" id="IPR010930">
    <property type="entry name" value="Flg_bb/hook_C_dom"/>
</dbReference>
<evidence type="ECO:0000259" key="4">
    <source>
        <dbReference type="Pfam" id="PF06429"/>
    </source>
</evidence>
<feature type="domain" description="Flagellar basal body rod protein N-terminal" evidence="3">
    <location>
        <begin position="7"/>
        <end position="35"/>
    </location>
</feature>
<proteinExistence type="inferred from homology"/>
<accession>A0ABS2Q203</accession>
<comment type="caution">
    <text evidence="6">The sequence shown here is derived from an EMBL/GenBank/DDBJ whole genome shotgun (WGS) entry which is preliminary data.</text>
</comment>
<dbReference type="InterPro" id="IPR037925">
    <property type="entry name" value="FlgE/F/G-like"/>
</dbReference>
<dbReference type="RefSeq" id="WP_205003802.1">
    <property type="nucleotide sequence ID" value="NZ_JAFBER010000013.1"/>
</dbReference>
<dbReference type="PANTHER" id="PTHR30435">
    <property type="entry name" value="FLAGELLAR PROTEIN"/>
    <property type="match status" value="1"/>
</dbReference>
<dbReference type="InterPro" id="IPR020013">
    <property type="entry name" value="Flagellar_FlgE/F/G"/>
</dbReference>
<evidence type="ECO:0000259" key="3">
    <source>
        <dbReference type="Pfam" id="PF00460"/>
    </source>
</evidence>
<dbReference type="PANTHER" id="PTHR30435:SF19">
    <property type="entry name" value="FLAGELLAR BASAL-BODY ROD PROTEIN FLGG"/>
    <property type="match status" value="1"/>
</dbReference>
<evidence type="ECO:0000313" key="7">
    <source>
        <dbReference type="Proteomes" id="UP000808914"/>
    </source>
</evidence>
<sequence>MDRSLMTAAVTMGQLQNKMDLISNNMANASTTGYKSQGAEFADLLVQQLNNLSGKDRNGRLTPDGIRAGTGAKLGNIDLNMNQGSMKPTRRSLDLALLNPDHFFKIGVKNNRGEQTIMYTRNGTFYLRPDQNNAMKLVTADGNDVLDSDNQPIYVPADVRGIKIDKSGVINVLRTDGENFQAGAIGVVNIKYPQVLQANGENIYTLPPLNGLGYTVNDVVEPVGQAEANIKQGALEASNVDLSKEMTDLISMERSYQMNARAISIADQMMGLANSLR</sequence>
<dbReference type="Pfam" id="PF06429">
    <property type="entry name" value="Flg_bbr_C"/>
    <property type="match status" value="1"/>
</dbReference>
<dbReference type="InterPro" id="IPR019776">
    <property type="entry name" value="Flagellar_basal_body_rod_CS"/>
</dbReference>
<dbReference type="EMBL" id="JAFBER010000013">
    <property type="protein sequence ID" value="MBM7645885.1"/>
    <property type="molecule type" value="Genomic_DNA"/>
</dbReference>
<reference evidence="6 7" key="1">
    <citation type="submission" date="2021-01" db="EMBL/GenBank/DDBJ databases">
        <title>Genomic Encyclopedia of Type Strains, Phase IV (KMG-IV): sequencing the most valuable type-strain genomes for metagenomic binning, comparative biology and taxonomic classification.</title>
        <authorList>
            <person name="Goeker M."/>
        </authorList>
    </citation>
    <scope>NUCLEOTIDE SEQUENCE [LARGE SCALE GENOMIC DNA]</scope>
    <source>
        <strain evidence="6 7">DSM 28236</strain>
    </source>
</reference>
<feature type="domain" description="Flagellar basal-body/hook protein C-terminal" evidence="4">
    <location>
        <begin position="231"/>
        <end position="276"/>
    </location>
</feature>
<dbReference type="Proteomes" id="UP000808914">
    <property type="component" value="Unassembled WGS sequence"/>
</dbReference>
<dbReference type="NCBIfam" id="TIGR03506">
    <property type="entry name" value="FlgEFG_subfam"/>
    <property type="match status" value="1"/>
</dbReference>
<gene>
    <name evidence="6" type="ORF">JOD45_002110</name>
</gene>
<feature type="domain" description="Flagellar hook protein FlgE/F/G-like D1" evidence="5">
    <location>
        <begin position="101"/>
        <end position="172"/>
    </location>
</feature>
<dbReference type="SUPFAM" id="SSF117143">
    <property type="entry name" value="Flagellar hook protein flgE"/>
    <property type="match status" value="1"/>
</dbReference>
<keyword evidence="6" id="KW-0966">Cell projection</keyword>
<dbReference type="InterPro" id="IPR053967">
    <property type="entry name" value="LlgE_F_G-like_D1"/>
</dbReference>
<keyword evidence="6" id="KW-0969">Cilium</keyword>
<name>A0ABS2Q203_9BACL</name>
<keyword evidence="6" id="KW-0282">Flagellum</keyword>
<evidence type="ECO:0000259" key="5">
    <source>
        <dbReference type="Pfam" id="PF22692"/>
    </source>
</evidence>
<evidence type="ECO:0000256" key="1">
    <source>
        <dbReference type="ARBA" id="ARBA00009677"/>
    </source>
</evidence>
<organism evidence="6 7">
    <name type="scientific">Scopulibacillus daqui</name>
    <dbReference type="NCBI Taxonomy" id="1469162"/>
    <lineage>
        <taxon>Bacteria</taxon>
        <taxon>Bacillati</taxon>
        <taxon>Bacillota</taxon>
        <taxon>Bacilli</taxon>
        <taxon>Bacillales</taxon>
        <taxon>Sporolactobacillaceae</taxon>
        <taxon>Scopulibacillus</taxon>
    </lineage>
</organism>
<dbReference type="PROSITE" id="PS00588">
    <property type="entry name" value="FLAGELLA_BB_ROD"/>
    <property type="match status" value="1"/>
</dbReference>